<dbReference type="Proteomes" id="UP001054945">
    <property type="component" value="Unassembled WGS sequence"/>
</dbReference>
<name>A0AAV4SIJ9_CAEEX</name>
<organism evidence="1 2">
    <name type="scientific">Caerostris extrusa</name>
    <name type="common">Bark spider</name>
    <name type="synonym">Caerostris bankana</name>
    <dbReference type="NCBI Taxonomy" id="172846"/>
    <lineage>
        <taxon>Eukaryota</taxon>
        <taxon>Metazoa</taxon>
        <taxon>Ecdysozoa</taxon>
        <taxon>Arthropoda</taxon>
        <taxon>Chelicerata</taxon>
        <taxon>Arachnida</taxon>
        <taxon>Araneae</taxon>
        <taxon>Araneomorphae</taxon>
        <taxon>Entelegynae</taxon>
        <taxon>Araneoidea</taxon>
        <taxon>Araneidae</taxon>
        <taxon>Caerostris</taxon>
    </lineage>
</organism>
<accession>A0AAV4SIJ9</accession>
<dbReference type="EMBL" id="BPLR01009547">
    <property type="protein sequence ID" value="GIY32799.1"/>
    <property type="molecule type" value="Genomic_DNA"/>
</dbReference>
<keyword evidence="2" id="KW-1185">Reference proteome</keyword>
<dbReference type="AlphaFoldDB" id="A0AAV4SIJ9"/>
<comment type="caution">
    <text evidence="1">The sequence shown here is derived from an EMBL/GenBank/DDBJ whole genome shotgun (WGS) entry which is preliminary data.</text>
</comment>
<proteinExistence type="predicted"/>
<reference evidence="1 2" key="1">
    <citation type="submission" date="2021-06" db="EMBL/GenBank/DDBJ databases">
        <title>Caerostris extrusa draft genome.</title>
        <authorList>
            <person name="Kono N."/>
            <person name="Arakawa K."/>
        </authorList>
    </citation>
    <scope>NUCLEOTIDE SEQUENCE [LARGE SCALE GENOMIC DNA]</scope>
</reference>
<evidence type="ECO:0000313" key="2">
    <source>
        <dbReference type="Proteomes" id="UP001054945"/>
    </source>
</evidence>
<sequence>MHDDGVNPFILEYFKPDLAASCEAREYNILYERISKLEKKALKDKLYLFSSTKASGFVPRKREDLRKRLLQRRNATRYPKMLCNFKSLLIPQANDINAEYRDP</sequence>
<gene>
    <name evidence="1" type="ORF">CEXT_811291</name>
</gene>
<evidence type="ECO:0000313" key="1">
    <source>
        <dbReference type="EMBL" id="GIY32799.1"/>
    </source>
</evidence>
<protein>
    <submittedName>
        <fullName evidence="1">Uncharacterized protein</fullName>
    </submittedName>
</protein>